<feature type="domain" description="F5/8 type C" evidence="2">
    <location>
        <begin position="21"/>
        <end position="110"/>
    </location>
</feature>
<evidence type="ECO:0000256" key="1">
    <source>
        <dbReference type="SAM" id="MobiDB-lite"/>
    </source>
</evidence>
<dbReference type="Pfam" id="PF00754">
    <property type="entry name" value="F5_F8_type_C"/>
    <property type="match status" value="1"/>
</dbReference>
<name>A0ABD3P0I5_9STRA</name>
<dbReference type="Proteomes" id="UP001530400">
    <property type="component" value="Unassembled WGS sequence"/>
</dbReference>
<gene>
    <name evidence="3" type="ORF">ACHAWO_004462</name>
</gene>
<feature type="region of interest" description="Disordered" evidence="1">
    <location>
        <begin position="21"/>
        <end position="46"/>
    </location>
</feature>
<dbReference type="SUPFAM" id="SSF49785">
    <property type="entry name" value="Galactose-binding domain-like"/>
    <property type="match status" value="1"/>
</dbReference>
<dbReference type="Gene3D" id="2.60.120.260">
    <property type="entry name" value="Galactose-binding domain-like"/>
    <property type="match status" value="1"/>
</dbReference>
<evidence type="ECO:0000313" key="4">
    <source>
        <dbReference type="Proteomes" id="UP001530400"/>
    </source>
</evidence>
<reference evidence="3 4" key="1">
    <citation type="submission" date="2024-10" db="EMBL/GenBank/DDBJ databases">
        <title>Updated reference genomes for cyclostephanoid diatoms.</title>
        <authorList>
            <person name="Roberts W.R."/>
            <person name="Alverson A.J."/>
        </authorList>
    </citation>
    <scope>NUCLEOTIDE SEQUENCE [LARGE SCALE GENOMIC DNA]</scope>
    <source>
        <strain evidence="3 4">AJA010-31</strain>
    </source>
</reference>
<protein>
    <recommendedName>
        <fullName evidence="2">F5/8 type C domain-containing protein</fullName>
    </recommendedName>
</protein>
<comment type="caution">
    <text evidence="3">The sequence shown here is derived from an EMBL/GenBank/DDBJ whole genome shotgun (WGS) entry which is preliminary data.</text>
</comment>
<dbReference type="InterPro" id="IPR000421">
    <property type="entry name" value="FA58C"/>
</dbReference>
<keyword evidence="4" id="KW-1185">Reference proteome</keyword>
<evidence type="ECO:0000313" key="3">
    <source>
        <dbReference type="EMBL" id="KAL3780816.1"/>
    </source>
</evidence>
<organism evidence="3 4">
    <name type="scientific">Cyclotella atomus</name>
    <dbReference type="NCBI Taxonomy" id="382360"/>
    <lineage>
        <taxon>Eukaryota</taxon>
        <taxon>Sar</taxon>
        <taxon>Stramenopiles</taxon>
        <taxon>Ochrophyta</taxon>
        <taxon>Bacillariophyta</taxon>
        <taxon>Coscinodiscophyceae</taxon>
        <taxon>Thalassiosirophycidae</taxon>
        <taxon>Stephanodiscales</taxon>
        <taxon>Stephanodiscaceae</taxon>
        <taxon>Cyclotella</taxon>
    </lineage>
</organism>
<dbReference type="InterPro" id="IPR008979">
    <property type="entry name" value="Galactose-bd-like_sf"/>
</dbReference>
<accession>A0ABD3P0I5</accession>
<proteinExistence type="predicted"/>
<dbReference type="AlphaFoldDB" id="A0ABD3P0I5"/>
<sequence>MASASNSDLTLLSSLAKGSTARASSTWQHNTKKFGPQNALDKETEEAWKSAASEEEPLQYYEVHFKRKVHIEELRVQFQGGFVGMECIIYKKNSDNDEWEEFEELYLDTIESNEVQTFGVELASGQGAVDSCEAIRIEFGKSSDFYGRIVIYTLEVWGTEC</sequence>
<evidence type="ECO:0000259" key="2">
    <source>
        <dbReference type="Pfam" id="PF00754"/>
    </source>
</evidence>
<dbReference type="EMBL" id="JALLPJ020000874">
    <property type="protein sequence ID" value="KAL3780816.1"/>
    <property type="molecule type" value="Genomic_DNA"/>
</dbReference>